<gene>
    <name evidence="1" type="ORF">KHA90_11405</name>
</gene>
<keyword evidence="2" id="KW-1185">Reference proteome</keyword>
<dbReference type="EMBL" id="JAGYVZ010000009">
    <property type="protein sequence ID" value="MBS7231631.1"/>
    <property type="molecule type" value="Genomic_DNA"/>
</dbReference>
<organism evidence="1 2">
    <name type="scientific">Flavobacterium psychroterrae</name>
    <dbReference type="NCBI Taxonomy" id="2133767"/>
    <lineage>
        <taxon>Bacteria</taxon>
        <taxon>Pseudomonadati</taxon>
        <taxon>Bacteroidota</taxon>
        <taxon>Flavobacteriia</taxon>
        <taxon>Flavobacteriales</taxon>
        <taxon>Flavobacteriaceae</taxon>
        <taxon>Flavobacterium</taxon>
    </lineage>
</organism>
<sequence length="372" mass="42102">MNKNFNGMCYSAFPQGYNTSTANDSYIFYGSDISYNAMAPVWGEKYLSKSGSSCNLTGPNKARNDVQTLANMGVKLIRLYDWEPRNNHIEFLDYCNSRGIKVLASVSNYFLKSGVDNGFKDRDKLIPALINSFSNNEKTDYHSAFAGIIMGNEPGLSGFSIQNCIDFTLSWVNIEASKYAKYRELMIGHPVDFGTYGGEFPCFGFWDPLFAALDQITTKNLNKRLFLAPQTYADAQYLFKDAKGTGRAYVDIAYEKYKKQMLFTEIGLDRTKPDYQQKVQDQLAGSIDYATKNPEKLIGICFFQFADKVWMPGTTEGSFGTHSQGKEIMCTIKYADGDFTHWDKKSYDNIMNVNTLIPTPLYDIVVKNYKTV</sequence>
<name>A0ABS5PBZ7_9FLAO</name>
<evidence type="ECO:0000313" key="1">
    <source>
        <dbReference type="EMBL" id="MBS7231631.1"/>
    </source>
</evidence>
<dbReference type="Proteomes" id="UP000722625">
    <property type="component" value="Unassembled WGS sequence"/>
</dbReference>
<proteinExistence type="predicted"/>
<dbReference type="Gene3D" id="3.20.20.80">
    <property type="entry name" value="Glycosidases"/>
    <property type="match status" value="1"/>
</dbReference>
<reference evidence="1 2" key="1">
    <citation type="journal article" date="2018" name="Int. J. Syst. Evol. Microbiol.">
        <title>Flavobacterium chryseum sp. nov. and Flavobacterium psychroterrae sp. nov., novel environmental bacteria isolated from Antarctica.</title>
        <authorList>
            <person name="Kralova S."/>
            <person name="Svec P."/>
            <person name="Busse H.J."/>
            <person name="Stankova E."/>
            <person name="Vaczi P."/>
            <person name="Sedlacek I."/>
        </authorList>
    </citation>
    <scope>NUCLEOTIDE SEQUENCE [LARGE SCALE GENOMIC DNA]</scope>
    <source>
        <strain evidence="1 2">CCM 8827</strain>
    </source>
</reference>
<evidence type="ECO:0000313" key="2">
    <source>
        <dbReference type="Proteomes" id="UP000722625"/>
    </source>
</evidence>
<protein>
    <recommendedName>
        <fullName evidence="3">Glycoside hydrolase family 5 domain-containing protein</fullName>
    </recommendedName>
</protein>
<comment type="caution">
    <text evidence="1">The sequence shown here is derived from an EMBL/GenBank/DDBJ whole genome shotgun (WGS) entry which is preliminary data.</text>
</comment>
<dbReference type="RefSeq" id="WP_213299462.1">
    <property type="nucleotide sequence ID" value="NZ_JAGYVZ010000009.1"/>
</dbReference>
<accession>A0ABS5PBZ7</accession>
<dbReference type="InterPro" id="IPR017853">
    <property type="entry name" value="GH"/>
</dbReference>
<dbReference type="SUPFAM" id="SSF51445">
    <property type="entry name" value="(Trans)glycosidases"/>
    <property type="match status" value="1"/>
</dbReference>
<evidence type="ECO:0008006" key="3">
    <source>
        <dbReference type="Google" id="ProtNLM"/>
    </source>
</evidence>